<dbReference type="AlphaFoldDB" id="A0A182HXX0"/>
<dbReference type="Pfam" id="PF03564">
    <property type="entry name" value="DUF1759"/>
    <property type="match status" value="1"/>
</dbReference>
<dbReference type="EnsemblMetazoa" id="AARA006148-RA">
    <property type="protein sequence ID" value="AARA006148-PA"/>
    <property type="gene ID" value="AARA006148"/>
</dbReference>
<reference evidence="1" key="1">
    <citation type="submission" date="2022-08" db="UniProtKB">
        <authorList>
            <consortium name="EnsemblMetazoa"/>
        </authorList>
    </citation>
    <scope>IDENTIFICATION</scope>
    <source>
        <strain evidence="1">Dongola</strain>
    </source>
</reference>
<protein>
    <submittedName>
        <fullName evidence="1">Uncharacterized protein</fullName>
    </submittedName>
</protein>
<keyword evidence="2" id="KW-1185">Reference proteome</keyword>
<dbReference type="InterPro" id="IPR005312">
    <property type="entry name" value="DUF1759"/>
</dbReference>
<sequence>MIRLQKALKGPALEVVRSRLLLPEVGPQVIATLRSRYGRPEHLISALIGNVRRMPAPCREKHDTGVAFGEAVRSMEDHMQAAGLRAHLTNPLLLQEIVERFQTSEQYSCARNQAFKRESCGSY</sequence>
<dbReference type="Proteomes" id="UP000075840">
    <property type="component" value="Unassembled WGS sequence"/>
</dbReference>
<dbReference type="VEuPathDB" id="VectorBase:AARA21_014392"/>
<dbReference type="VEuPathDB" id="VectorBase:AARA006148"/>
<dbReference type="EMBL" id="APCN01008230">
    <property type="status" value="NOT_ANNOTATED_CDS"/>
    <property type="molecule type" value="Genomic_DNA"/>
</dbReference>
<accession>A0A182HXX0</accession>
<organism evidence="1 2">
    <name type="scientific">Anopheles arabiensis</name>
    <name type="common">Mosquito</name>
    <dbReference type="NCBI Taxonomy" id="7173"/>
    <lineage>
        <taxon>Eukaryota</taxon>
        <taxon>Metazoa</taxon>
        <taxon>Ecdysozoa</taxon>
        <taxon>Arthropoda</taxon>
        <taxon>Hexapoda</taxon>
        <taxon>Insecta</taxon>
        <taxon>Pterygota</taxon>
        <taxon>Neoptera</taxon>
        <taxon>Endopterygota</taxon>
        <taxon>Diptera</taxon>
        <taxon>Nematocera</taxon>
        <taxon>Culicoidea</taxon>
        <taxon>Culicidae</taxon>
        <taxon>Anophelinae</taxon>
        <taxon>Anopheles</taxon>
    </lineage>
</organism>
<evidence type="ECO:0000313" key="1">
    <source>
        <dbReference type="EnsemblMetazoa" id="AARA006148-PA"/>
    </source>
</evidence>
<evidence type="ECO:0000313" key="2">
    <source>
        <dbReference type="Proteomes" id="UP000075840"/>
    </source>
</evidence>
<proteinExistence type="predicted"/>
<name>A0A182HXX0_ANOAR</name>